<dbReference type="Proteomes" id="UP000504635">
    <property type="component" value="Unplaced"/>
</dbReference>
<dbReference type="RefSeq" id="XP_030750485.1">
    <property type="nucleotide sequence ID" value="XM_030894625.1"/>
</dbReference>
<feature type="compositionally biased region" description="Basic residues" evidence="1">
    <location>
        <begin position="165"/>
        <end position="181"/>
    </location>
</feature>
<dbReference type="KEGG" id="soy:115878207"/>
<keyword evidence="2" id="KW-1185">Reference proteome</keyword>
<evidence type="ECO:0000313" key="3">
    <source>
        <dbReference type="RefSeq" id="XP_030750485.1"/>
    </source>
</evidence>
<gene>
    <name evidence="3" type="primary">LOC115878207</name>
</gene>
<feature type="region of interest" description="Disordered" evidence="1">
    <location>
        <begin position="129"/>
        <end position="150"/>
    </location>
</feature>
<proteinExistence type="predicted"/>
<accession>A0A6J2XHS8</accession>
<dbReference type="InParanoid" id="A0A6J2XHS8"/>
<evidence type="ECO:0000313" key="2">
    <source>
        <dbReference type="Proteomes" id="UP000504635"/>
    </source>
</evidence>
<dbReference type="GeneID" id="115878207"/>
<evidence type="ECO:0000256" key="1">
    <source>
        <dbReference type="SAM" id="MobiDB-lite"/>
    </source>
</evidence>
<reference evidence="3" key="1">
    <citation type="submission" date="2025-08" db="UniProtKB">
        <authorList>
            <consortium name="RefSeq"/>
        </authorList>
    </citation>
    <scope>IDENTIFICATION</scope>
    <source>
        <tissue evidence="3">Gonads</tissue>
    </source>
</reference>
<dbReference type="AlphaFoldDB" id="A0A6J2XHS8"/>
<sequence length="225" mass="26781">MTFCKYTISKMKRTVNLSEVNSKNVDDLNMRQIEELIKKCFTKQEWYNMTYFCIIHLRVMFVEYIKSAEYHSRYTLETFLKESIRPDPLFRSLDEFWLNSPYDLDSSGSEIEQDIPINPDIPRKPTLEEIWDESDRENEPPGSVLDRENSRNCFDASKRAAYRKEMRRRWRKPFNKRKKSKSKENEVPTKVPVGFKMKVKLRPKKAKSKSSSHKPGRQVIKPNNG</sequence>
<dbReference type="OrthoDB" id="10563753at2759"/>
<name>A0A6J2XHS8_SITOR</name>
<protein>
    <submittedName>
        <fullName evidence="3">Uncharacterized protein LOC115878207</fullName>
    </submittedName>
</protein>
<feature type="region of interest" description="Disordered" evidence="1">
    <location>
        <begin position="164"/>
        <end position="225"/>
    </location>
</feature>
<organism evidence="2 3">
    <name type="scientific">Sitophilus oryzae</name>
    <name type="common">Rice weevil</name>
    <name type="synonym">Curculio oryzae</name>
    <dbReference type="NCBI Taxonomy" id="7048"/>
    <lineage>
        <taxon>Eukaryota</taxon>
        <taxon>Metazoa</taxon>
        <taxon>Ecdysozoa</taxon>
        <taxon>Arthropoda</taxon>
        <taxon>Hexapoda</taxon>
        <taxon>Insecta</taxon>
        <taxon>Pterygota</taxon>
        <taxon>Neoptera</taxon>
        <taxon>Endopterygota</taxon>
        <taxon>Coleoptera</taxon>
        <taxon>Polyphaga</taxon>
        <taxon>Cucujiformia</taxon>
        <taxon>Curculionidae</taxon>
        <taxon>Dryophthorinae</taxon>
        <taxon>Sitophilus</taxon>
    </lineage>
</organism>
<feature type="compositionally biased region" description="Basic residues" evidence="1">
    <location>
        <begin position="197"/>
        <end position="216"/>
    </location>
</feature>